<dbReference type="AlphaFoldDB" id="K0T2G4"/>
<feature type="region of interest" description="Disordered" evidence="1">
    <location>
        <begin position="262"/>
        <end position="285"/>
    </location>
</feature>
<protein>
    <submittedName>
        <fullName evidence="3">Uncharacterized protein</fullName>
    </submittedName>
</protein>
<name>K0T2G4_THAOC</name>
<dbReference type="Pfam" id="PF09802">
    <property type="entry name" value="Sec66"/>
    <property type="match status" value="1"/>
</dbReference>
<organism evidence="3 4">
    <name type="scientific">Thalassiosira oceanica</name>
    <name type="common">Marine diatom</name>
    <dbReference type="NCBI Taxonomy" id="159749"/>
    <lineage>
        <taxon>Eukaryota</taxon>
        <taxon>Sar</taxon>
        <taxon>Stramenopiles</taxon>
        <taxon>Ochrophyta</taxon>
        <taxon>Bacillariophyta</taxon>
        <taxon>Coscinodiscophyceae</taxon>
        <taxon>Thalassiosirophycidae</taxon>
        <taxon>Thalassiosirales</taxon>
        <taxon>Thalassiosiraceae</taxon>
        <taxon>Thalassiosira</taxon>
    </lineage>
</organism>
<gene>
    <name evidence="3" type="ORF">THAOC_05625</name>
</gene>
<dbReference type="GO" id="GO:0031207">
    <property type="term" value="C:Sec62/Sec63 complex"/>
    <property type="evidence" value="ECO:0007669"/>
    <property type="project" value="InterPro"/>
</dbReference>
<dbReference type="GO" id="GO:0031204">
    <property type="term" value="P:post-translational protein targeting to membrane, translocation"/>
    <property type="evidence" value="ECO:0007669"/>
    <property type="project" value="InterPro"/>
</dbReference>
<dbReference type="OrthoDB" id="73168at2759"/>
<dbReference type="PANTHER" id="PTHR28229:SF1">
    <property type="entry name" value="TRANSLOCATION PROTEIN SEC66"/>
    <property type="match status" value="1"/>
</dbReference>
<reference evidence="3 4" key="1">
    <citation type="journal article" date="2012" name="Genome Biol.">
        <title>Genome and low-iron response of an oceanic diatom adapted to chronic iron limitation.</title>
        <authorList>
            <person name="Lommer M."/>
            <person name="Specht M."/>
            <person name="Roy A.S."/>
            <person name="Kraemer L."/>
            <person name="Andreson R."/>
            <person name="Gutowska M.A."/>
            <person name="Wolf J."/>
            <person name="Bergner S.V."/>
            <person name="Schilhabel M.B."/>
            <person name="Klostermeier U.C."/>
            <person name="Beiko R.G."/>
            <person name="Rosenstiel P."/>
            <person name="Hippler M."/>
            <person name="Laroche J."/>
        </authorList>
    </citation>
    <scope>NUCLEOTIDE SEQUENCE [LARGE SCALE GENOMIC DNA]</scope>
    <source>
        <strain evidence="3 4">CCMP1005</strain>
    </source>
</reference>
<dbReference type="OMA" id="WRQAMQY"/>
<sequence>MAEEATVNPDGSTTFGSEGAAGEDVPPNMGGEDFEEAAEEIAKGIDPAFYLIFAVIIVGGLFLYNLLKKRKDNANMDDFFSNLDGDKFNIKLPSAVDEYYEVKAKCESDGWEPGQPMANGQPTNHHRLLAQALMKRCIADIPIVTHIQKESQGMNKLYSQSMCSVKQWKSYQAAEAMVSAEVEEVRAEADEIEPGWSQAVWRQAMQYHNMIKQKEEQAKSQAAAQAKAKEEKSKEQARYEAVKKAVEEEKARRAATAAELVKAEEREKDSKKSFKGGSIKKGFLDNQKGKLTSSLFFSTMIDAIMGGPIDENGVEHETESRRAQN</sequence>
<dbReference type="eggNOG" id="ENOG502S501">
    <property type="taxonomic scope" value="Eukaryota"/>
</dbReference>
<proteinExistence type="predicted"/>
<accession>K0T2G4</accession>
<keyword evidence="4" id="KW-1185">Reference proteome</keyword>
<feature type="region of interest" description="Disordered" evidence="1">
    <location>
        <begin position="216"/>
        <end position="236"/>
    </location>
</feature>
<dbReference type="EMBL" id="AGNL01005275">
    <property type="protein sequence ID" value="EJK72803.1"/>
    <property type="molecule type" value="Genomic_DNA"/>
</dbReference>
<evidence type="ECO:0000256" key="1">
    <source>
        <dbReference type="SAM" id="MobiDB-lite"/>
    </source>
</evidence>
<keyword evidence="2" id="KW-0812">Transmembrane</keyword>
<feature type="compositionally biased region" description="Basic and acidic residues" evidence="1">
    <location>
        <begin position="262"/>
        <end position="272"/>
    </location>
</feature>
<dbReference type="InterPro" id="IPR018624">
    <property type="entry name" value="Sec66"/>
</dbReference>
<evidence type="ECO:0000313" key="4">
    <source>
        <dbReference type="Proteomes" id="UP000266841"/>
    </source>
</evidence>
<dbReference type="Proteomes" id="UP000266841">
    <property type="component" value="Unassembled WGS sequence"/>
</dbReference>
<feature type="transmembrane region" description="Helical" evidence="2">
    <location>
        <begin position="48"/>
        <end position="67"/>
    </location>
</feature>
<keyword evidence="2" id="KW-1133">Transmembrane helix</keyword>
<evidence type="ECO:0000256" key="2">
    <source>
        <dbReference type="SAM" id="Phobius"/>
    </source>
</evidence>
<dbReference type="PANTHER" id="PTHR28229">
    <property type="entry name" value="TRANSLOCATION PROTEIN SEC66"/>
    <property type="match status" value="1"/>
</dbReference>
<feature type="region of interest" description="Disordered" evidence="1">
    <location>
        <begin position="1"/>
        <end position="32"/>
    </location>
</feature>
<feature type="compositionally biased region" description="Basic and acidic residues" evidence="1">
    <location>
        <begin position="227"/>
        <end position="236"/>
    </location>
</feature>
<comment type="caution">
    <text evidence="3">The sequence shown here is derived from an EMBL/GenBank/DDBJ whole genome shotgun (WGS) entry which is preliminary data.</text>
</comment>
<evidence type="ECO:0000313" key="3">
    <source>
        <dbReference type="EMBL" id="EJK72803.1"/>
    </source>
</evidence>
<keyword evidence="2" id="KW-0472">Membrane</keyword>